<organism evidence="2 3">
    <name type="scientific">Colletotrichum plurivorum</name>
    <dbReference type="NCBI Taxonomy" id="2175906"/>
    <lineage>
        <taxon>Eukaryota</taxon>
        <taxon>Fungi</taxon>
        <taxon>Dikarya</taxon>
        <taxon>Ascomycota</taxon>
        <taxon>Pezizomycotina</taxon>
        <taxon>Sordariomycetes</taxon>
        <taxon>Hypocreomycetidae</taxon>
        <taxon>Glomerellales</taxon>
        <taxon>Glomerellaceae</taxon>
        <taxon>Colletotrichum</taxon>
        <taxon>Colletotrichum orchidearum species complex</taxon>
    </lineage>
</organism>
<dbReference type="Proteomes" id="UP000654918">
    <property type="component" value="Unassembled WGS sequence"/>
</dbReference>
<dbReference type="AlphaFoldDB" id="A0A8H6JXH8"/>
<reference evidence="2" key="1">
    <citation type="journal article" date="2020" name="Phytopathology">
        <title>Genome Sequence Resources of Colletotrichum truncatum, C. plurivorum, C. musicola, and C. sojae: Four Species Pathogenic to Soybean (Glycine max).</title>
        <authorList>
            <person name="Rogerio F."/>
            <person name="Boufleur T.R."/>
            <person name="Ciampi-Guillardi M."/>
            <person name="Sukno S.A."/>
            <person name="Thon M.R."/>
            <person name="Massola Junior N.S."/>
            <person name="Baroncelli R."/>
        </authorList>
    </citation>
    <scope>NUCLEOTIDE SEQUENCE</scope>
    <source>
        <strain evidence="2">LFN00145</strain>
    </source>
</reference>
<comment type="caution">
    <text evidence="2">The sequence shown here is derived from an EMBL/GenBank/DDBJ whole genome shotgun (WGS) entry which is preliminary data.</text>
</comment>
<keyword evidence="3" id="KW-1185">Reference proteome</keyword>
<proteinExistence type="predicted"/>
<sequence>MNLPVNRNDTAIAAHSSKFGNPINGEITRRQADRRVSRRLALVSRPSTGPDSKRLHPLQADGPQSSRRLTTLLVADPETVPDSKPLGSVPFPNWDSPTPGVRVNCGAKSKETIYRPQWYSYAD</sequence>
<protein>
    <submittedName>
        <fullName evidence="2">Uncharacterized protein</fullName>
    </submittedName>
</protein>
<feature type="region of interest" description="Disordered" evidence="1">
    <location>
        <begin position="1"/>
        <end position="103"/>
    </location>
</feature>
<evidence type="ECO:0000313" key="3">
    <source>
        <dbReference type="Proteomes" id="UP000654918"/>
    </source>
</evidence>
<gene>
    <name evidence="2" type="ORF">CPLU01_12600</name>
</gene>
<evidence type="ECO:0000256" key="1">
    <source>
        <dbReference type="SAM" id="MobiDB-lite"/>
    </source>
</evidence>
<evidence type="ECO:0000313" key="2">
    <source>
        <dbReference type="EMBL" id="KAF6821114.1"/>
    </source>
</evidence>
<accession>A0A8H6JXH8</accession>
<name>A0A8H6JXH8_9PEZI</name>
<dbReference type="EMBL" id="WIGO01000264">
    <property type="protein sequence ID" value="KAF6821114.1"/>
    <property type="molecule type" value="Genomic_DNA"/>
</dbReference>